<dbReference type="GO" id="GO:0016757">
    <property type="term" value="F:glycosyltransferase activity"/>
    <property type="evidence" value="ECO:0007669"/>
    <property type="project" value="InterPro"/>
</dbReference>
<evidence type="ECO:0000259" key="2">
    <source>
        <dbReference type="Pfam" id="PF13439"/>
    </source>
</evidence>
<dbReference type="PANTHER" id="PTHR45947">
    <property type="entry name" value="SULFOQUINOVOSYL TRANSFERASE SQD2"/>
    <property type="match status" value="1"/>
</dbReference>
<dbReference type="PANTHER" id="PTHR45947:SF3">
    <property type="entry name" value="SULFOQUINOVOSYL TRANSFERASE SQD2"/>
    <property type="match status" value="1"/>
</dbReference>
<dbReference type="SUPFAM" id="SSF53756">
    <property type="entry name" value="UDP-Glycosyltransferase/glycogen phosphorylase"/>
    <property type="match status" value="1"/>
</dbReference>
<dbReference type="Pfam" id="PF13439">
    <property type="entry name" value="Glyco_transf_4"/>
    <property type="match status" value="1"/>
</dbReference>
<evidence type="ECO:0000313" key="3">
    <source>
        <dbReference type="EMBL" id="KKU44522.1"/>
    </source>
</evidence>
<protein>
    <submittedName>
        <fullName evidence="3">Glycosyl transferase group 1</fullName>
    </submittedName>
</protein>
<accession>A0A0G1QI45</accession>
<dbReference type="Proteomes" id="UP000034487">
    <property type="component" value="Unassembled WGS sequence"/>
</dbReference>
<dbReference type="InterPro" id="IPR050194">
    <property type="entry name" value="Glycosyltransferase_grp1"/>
</dbReference>
<feature type="domain" description="Glycosyl transferase family 1" evidence="1">
    <location>
        <begin position="204"/>
        <end position="332"/>
    </location>
</feature>
<dbReference type="EMBL" id="LCMV01000002">
    <property type="protein sequence ID" value="KKU44522.1"/>
    <property type="molecule type" value="Genomic_DNA"/>
</dbReference>
<dbReference type="Gene3D" id="3.40.50.2000">
    <property type="entry name" value="Glycogen Phosphorylase B"/>
    <property type="match status" value="2"/>
</dbReference>
<dbReference type="Pfam" id="PF00534">
    <property type="entry name" value="Glycos_transf_1"/>
    <property type="match status" value="1"/>
</dbReference>
<proteinExistence type="predicted"/>
<dbReference type="PATRIC" id="fig|1618335.3.peg.32"/>
<name>A0A0G1QI45_9BACT</name>
<reference evidence="3 4" key="1">
    <citation type="journal article" date="2015" name="Nature">
        <title>rRNA introns, odd ribosomes, and small enigmatic genomes across a large radiation of phyla.</title>
        <authorList>
            <person name="Brown C.T."/>
            <person name="Hug L.A."/>
            <person name="Thomas B.C."/>
            <person name="Sharon I."/>
            <person name="Castelle C.J."/>
            <person name="Singh A."/>
            <person name="Wilkins M.J."/>
            <person name="Williams K.H."/>
            <person name="Banfield J.F."/>
        </authorList>
    </citation>
    <scope>NUCLEOTIDE SEQUENCE [LARGE SCALE GENOMIC DNA]</scope>
</reference>
<evidence type="ECO:0000313" key="4">
    <source>
        <dbReference type="Proteomes" id="UP000034487"/>
    </source>
</evidence>
<dbReference type="InterPro" id="IPR001296">
    <property type="entry name" value="Glyco_trans_1"/>
</dbReference>
<feature type="domain" description="Glycosyltransferase subfamily 4-like N-terminal" evidence="2">
    <location>
        <begin position="14"/>
        <end position="193"/>
    </location>
</feature>
<evidence type="ECO:0000259" key="1">
    <source>
        <dbReference type="Pfam" id="PF00534"/>
    </source>
</evidence>
<sequence>MKIALVHDFFTQWGGGERVLKTFSEIWPEAPIYLIAKDQKLVDEFLPNRKIISSFLQDLPGMPKAFKYYIALMPKAIESFDLSEYDVVLSDSSAYAKGVITKPSTKHICYLHTPTRYLTSDKDEYLDNAPIPLPIIGRPVVKAILRSLQKWDLQASKRPDYLIANSKYIAERTKKYYGRTPDEVLFPPVDTEKFKIADRIGDYWLTLGRNEPYKRTDLAILAANRLGLKLKVVGGGTKLGHLQELAGPTVEFLGRVSDDELADLYARAIGLIFPPKEDAGMTPLEAMASGRPVIAYGEGGALESVVAGVTGEFFKEQTVESLVATLKNFDASKYDPQKIRAHAMEFDAEKFKEKIKMVVKDLLT</sequence>
<comment type="caution">
    <text evidence="3">The sequence shown here is derived from an EMBL/GenBank/DDBJ whole genome shotgun (WGS) entry which is preliminary data.</text>
</comment>
<dbReference type="InterPro" id="IPR028098">
    <property type="entry name" value="Glyco_trans_4-like_N"/>
</dbReference>
<dbReference type="AlphaFoldDB" id="A0A0G1QI45"/>
<organism evidence="3 4">
    <name type="scientific">Berkelbacteria bacterium GW2011_GWA2_46_7</name>
    <dbReference type="NCBI Taxonomy" id="1618335"/>
    <lineage>
        <taxon>Bacteria</taxon>
        <taxon>Candidatus Berkelbacteria</taxon>
    </lineage>
</organism>
<gene>
    <name evidence="3" type="ORF">UX60_C0002G0005</name>
</gene>
<keyword evidence="3" id="KW-0808">Transferase</keyword>